<dbReference type="STRING" id="86630.A0A367J2T6"/>
<reference evidence="2 3" key="1">
    <citation type="journal article" date="2018" name="G3 (Bethesda)">
        <title>Phylogenetic and Phylogenomic Definition of Rhizopus Species.</title>
        <authorList>
            <person name="Gryganskyi A.P."/>
            <person name="Golan J."/>
            <person name="Dolatabadi S."/>
            <person name="Mondo S."/>
            <person name="Robb S."/>
            <person name="Idnurm A."/>
            <person name="Muszewska A."/>
            <person name="Steczkiewicz K."/>
            <person name="Masonjones S."/>
            <person name="Liao H.L."/>
            <person name="Gajdeczka M.T."/>
            <person name="Anike F."/>
            <person name="Vuek A."/>
            <person name="Anishchenko I.M."/>
            <person name="Voigt K."/>
            <person name="de Hoog G.S."/>
            <person name="Smith M.E."/>
            <person name="Heitman J."/>
            <person name="Vilgalys R."/>
            <person name="Stajich J.E."/>
        </authorList>
    </citation>
    <scope>NUCLEOTIDE SEQUENCE [LARGE SCALE GENOMIC DNA]</scope>
    <source>
        <strain evidence="2 3">CBS 357.93</strain>
    </source>
</reference>
<sequence length="296" mass="33391">MDTTDTQQTIQKLRDNAEEERKKKIRTIISHREMLLKELFTMTGEHTDESEGFMAFLKGADVTQIDQDKWNAYLDKYKLSNIKLFKEELISSPSEQPQQPLSPSVSPSRRVVSPPARMVTRGVSGAVRPKSVDEILSSLDQKDLMLSSPTKEKPSSPSSRHSQPTTPSTDRPLPSTSTVDQQLSSPAIPISNTIDPKTASSLVYNGIKLADANTSSKTSSIDLYAWQLKATHFPLYKQLQTARKTLTTHDWMLARDELKAVKTIQRIEALKKKNGWSLRQLKRHKAPPRAKTHWDS</sequence>
<feature type="non-terminal residue" evidence="2">
    <location>
        <position position="296"/>
    </location>
</feature>
<comment type="caution">
    <text evidence="2">The sequence shown here is derived from an EMBL/GenBank/DDBJ whole genome shotgun (WGS) entry which is preliminary data.</text>
</comment>
<organism evidence="2 3">
    <name type="scientific">Rhizopus azygosporus</name>
    <name type="common">Rhizopus microsporus var. azygosporus</name>
    <dbReference type="NCBI Taxonomy" id="86630"/>
    <lineage>
        <taxon>Eukaryota</taxon>
        <taxon>Fungi</taxon>
        <taxon>Fungi incertae sedis</taxon>
        <taxon>Mucoromycota</taxon>
        <taxon>Mucoromycotina</taxon>
        <taxon>Mucoromycetes</taxon>
        <taxon>Mucorales</taxon>
        <taxon>Mucorineae</taxon>
        <taxon>Rhizopodaceae</taxon>
        <taxon>Rhizopus</taxon>
    </lineage>
</organism>
<dbReference type="PANTHER" id="PTHR46459">
    <property type="entry name" value="E1A-BINDING PROTEIN P400-RELATED"/>
    <property type="match status" value="1"/>
</dbReference>
<dbReference type="GO" id="GO:0035267">
    <property type="term" value="C:NuA4 histone acetyltransferase complex"/>
    <property type="evidence" value="ECO:0007669"/>
    <property type="project" value="TreeGrafter"/>
</dbReference>
<dbReference type="GO" id="GO:0003682">
    <property type="term" value="F:chromatin binding"/>
    <property type="evidence" value="ECO:0007669"/>
    <property type="project" value="TreeGrafter"/>
</dbReference>
<gene>
    <name evidence="2" type="ORF">CU097_000705</name>
</gene>
<evidence type="ECO:0000313" key="2">
    <source>
        <dbReference type="EMBL" id="RCH84245.1"/>
    </source>
</evidence>
<keyword evidence="3" id="KW-1185">Reference proteome</keyword>
<proteinExistence type="predicted"/>
<feature type="region of interest" description="Disordered" evidence="1">
    <location>
        <begin position="138"/>
        <end position="195"/>
    </location>
</feature>
<dbReference type="OrthoDB" id="5364245at2759"/>
<dbReference type="PANTHER" id="PTHR46459:SF1">
    <property type="entry name" value="E1A-BINDING PROTEIN P400"/>
    <property type="match status" value="1"/>
</dbReference>
<dbReference type="GO" id="GO:0006281">
    <property type="term" value="P:DNA repair"/>
    <property type="evidence" value="ECO:0007669"/>
    <property type="project" value="TreeGrafter"/>
</dbReference>
<evidence type="ECO:0000256" key="1">
    <source>
        <dbReference type="SAM" id="MobiDB-lite"/>
    </source>
</evidence>
<feature type="region of interest" description="Disordered" evidence="1">
    <location>
        <begin position="91"/>
        <end position="125"/>
    </location>
</feature>
<accession>A0A367J2T6</accession>
<name>A0A367J2T6_RHIAZ</name>
<evidence type="ECO:0000313" key="3">
    <source>
        <dbReference type="Proteomes" id="UP000252139"/>
    </source>
</evidence>
<protein>
    <submittedName>
        <fullName evidence="2">Uncharacterized protein</fullName>
    </submittedName>
</protein>
<dbReference type="Proteomes" id="UP000252139">
    <property type="component" value="Unassembled WGS sequence"/>
</dbReference>
<feature type="compositionally biased region" description="Polar residues" evidence="1">
    <location>
        <begin position="160"/>
        <end position="195"/>
    </location>
</feature>
<dbReference type="EMBL" id="PJQL01002420">
    <property type="protein sequence ID" value="RCH84245.1"/>
    <property type="molecule type" value="Genomic_DNA"/>
</dbReference>
<dbReference type="AlphaFoldDB" id="A0A367J2T6"/>
<feature type="compositionally biased region" description="Low complexity" evidence="1">
    <location>
        <begin position="91"/>
        <end position="117"/>
    </location>
</feature>